<dbReference type="PANTHER" id="PTHR11799:SF1">
    <property type="entry name" value="PON (PARAOXONASE) AND MEC-6 LIKE"/>
    <property type="match status" value="1"/>
</dbReference>
<protein>
    <submittedName>
        <fullName evidence="1">Uncharacterized protein</fullName>
    </submittedName>
</protein>
<dbReference type="EMBL" id="WUAV01000006">
    <property type="protein sequence ID" value="KAF1749293.1"/>
    <property type="molecule type" value="Genomic_DNA"/>
</dbReference>
<comment type="caution">
    <text evidence="1">The sequence shown here is derived from an EMBL/GenBank/DDBJ whole genome shotgun (WGS) entry which is preliminary data.</text>
</comment>
<name>A0A6A5G3B0_CAERE</name>
<accession>A0A6A5G3B0</accession>
<dbReference type="SUPFAM" id="SSF75011">
    <property type="entry name" value="3-carboxy-cis,cis-mucoante lactonizing enzyme"/>
    <property type="match status" value="1"/>
</dbReference>
<dbReference type="InterPro" id="IPR051288">
    <property type="entry name" value="Serum_paraoxonase/arylesterase"/>
</dbReference>
<reference evidence="1 2" key="1">
    <citation type="submission" date="2019-12" db="EMBL/GenBank/DDBJ databases">
        <title>Chromosome-level assembly of the Caenorhabditis remanei genome.</title>
        <authorList>
            <person name="Teterina A.A."/>
            <person name="Willis J.H."/>
            <person name="Phillips P.C."/>
        </authorList>
    </citation>
    <scope>NUCLEOTIDE SEQUENCE [LARGE SCALE GENOMIC DNA]</scope>
    <source>
        <strain evidence="1 2">PX506</strain>
        <tissue evidence="1">Whole organism</tissue>
    </source>
</reference>
<dbReference type="RefSeq" id="XP_053580036.1">
    <property type="nucleotide sequence ID" value="XM_053736470.1"/>
</dbReference>
<evidence type="ECO:0000313" key="1">
    <source>
        <dbReference type="EMBL" id="KAF1749293.1"/>
    </source>
</evidence>
<dbReference type="InterPro" id="IPR011042">
    <property type="entry name" value="6-blade_b-propeller_TolB-like"/>
</dbReference>
<dbReference type="PANTHER" id="PTHR11799">
    <property type="entry name" value="PARAOXONASE"/>
    <property type="match status" value="1"/>
</dbReference>
<evidence type="ECO:0000313" key="2">
    <source>
        <dbReference type="Proteomes" id="UP000483820"/>
    </source>
</evidence>
<dbReference type="CTD" id="9817444"/>
<organism evidence="1 2">
    <name type="scientific">Caenorhabditis remanei</name>
    <name type="common">Caenorhabditis vulgaris</name>
    <dbReference type="NCBI Taxonomy" id="31234"/>
    <lineage>
        <taxon>Eukaryota</taxon>
        <taxon>Metazoa</taxon>
        <taxon>Ecdysozoa</taxon>
        <taxon>Nematoda</taxon>
        <taxon>Chromadorea</taxon>
        <taxon>Rhabditida</taxon>
        <taxon>Rhabditina</taxon>
        <taxon>Rhabditomorpha</taxon>
        <taxon>Rhabditoidea</taxon>
        <taxon>Rhabditidae</taxon>
        <taxon>Peloderinae</taxon>
        <taxon>Caenorhabditis</taxon>
    </lineage>
</organism>
<dbReference type="AlphaFoldDB" id="A0A6A5G3B0"/>
<dbReference type="Proteomes" id="UP000483820">
    <property type="component" value="Chromosome X"/>
</dbReference>
<dbReference type="KEGG" id="crq:GCK72_025760"/>
<dbReference type="Gene3D" id="2.120.10.30">
    <property type="entry name" value="TolB, C-terminal domain"/>
    <property type="match status" value="1"/>
</dbReference>
<proteinExistence type="predicted"/>
<sequence length="255" mass="28465">MTILRIWDEAVACCLAEPLQKSETFMSGLHLDINKRSYNHVPGECGVIPNLPGIISLTTSTSGRLYMTTNSKDGLSDNTHVFTFYSDNRTAREIEIRGAPTKWKLKPGAISVASEPNNPKIFVVNRRTGSVDIFETNNQNDMWNYHKSLKNEKFEGILDLSASSPNSFYYIKSSIFGDIFALNLFERYLLHAMDAMSSSPSMVFRVVVPADENKELIITQLYSNDGATISQANMTVRAGRSLLISNGNKILNCHL</sequence>
<gene>
    <name evidence="1" type="ORF">GCK72_025760</name>
</gene>
<dbReference type="GeneID" id="9817444"/>